<keyword evidence="8" id="KW-1185">Reference proteome</keyword>
<keyword evidence="3" id="KW-0804">Transcription</keyword>
<keyword evidence="2" id="KW-0238">DNA-binding</keyword>
<evidence type="ECO:0000256" key="3">
    <source>
        <dbReference type="ARBA" id="ARBA00023163"/>
    </source>
</evidence>
<feature type="region of interest" description="Disordered" evidence="5">
    <location>
        <begin position="60"/>
        <end position="182"/>
    </location>
</feature>
<protein>
    <recommendedName>
        <fullName evidence="6">Zn(2)-C6 fungal-type domain-containing protein</fullName>
    </recommendedName>
</protein>
<organism evidence="7 8">
    <name type="scientific">Neofusicoccum ribis</name>
    <dbReference type="NCBI Taxonomy" id="45134"/>
    <lineage>
        <taxon>Eukaryota</taxon>
        <taxon>Fungi</taxon>
        <taxon>Dikarya</taxon>
        <taxon>Ascomycota</taxon>
        <taxon>Pezizomycotina</taxon>
        <taxon>Dothideomycetes</taxon>
        <taxon>Dothideomycetes incertae sedis</taxon>
        <taxon>Botryosphaeriales</taxon>
        <taxon>Botryosphaeriaceae</taxon>
        <taxon>Neofusicoccum</taxon>
    </lineage>
</organism>
<evidence type="ECO:0000313" key="7">
    <source>
        <dbReference type="EMBL" id="KAL1623339.1"/>
    </source>
</evidence>
<accession>A0ABR3SKG9</accession>
<proteinExistence type="predicted"/>
<name>A0ABR3SKG9_9PEZI</name>
<dbReference type="InterPro" id="IPR036864">
    <property type="entry name" value="Zn2-C6_fun-type_DNA-bd_sf"/>
</dbReference>
<dbReference type="Proteomes" id="UP001521116">
    <property type="component" value="Unassembled WGS sequence"/>
</dbReference>
<dbReference type="Pfam" id="PF00172">
    <property type="entry name" value="Zn_clus"/>
    <property type="match status" value="1"/>
</dbReference>
<reference evidence="7 8" key="1">
    <citation type="submission" date="2024-02" db="EMBL/GenBank/DDBJ databases">
        <title>De novo assembly and annotation of 12 fungi associated with fruit tree decline syndrome in Ontario, Canada.</title>
        <authorList>
            <person name="Sulman M."/>
            <person name="Ellouze W."/>
            <person name="Ilyukhin E."/>
        </authorList>
    </citation>
    <scope>NUCLEOTIDE SEQUENCE [LARGE SCALE GENOMIC DNA]</scope>
    <source>
        <strain evidence="7 8">M1-105</strain>
    </source>
</reference>
<dbReference type="PROSITE" id="PS50048">
    <property type="entry name" value="ZN2_CY6_FUNGAL_2"/>
    <property type="match status" value="1"/>
</dbReference>
<dbReference type="SUPFAM" id="SSF57701">
    <property type="entry name" value="Zn2/Cys6 DNA-binding domain"/>
    <property type="match status" value="1"/>
</dbReference>
<comment type="caution">
    <text evidence="7">The sequence shown here is derived from an EMBL/GenBank/DDBJ whole genome shotgun (WGS) entry which is preliminary data.</text>
</comment>
<dbReference type="Gene3D" id="4.10.240.10">
    <property type="entry name" value="Zn(2)-C6 fungal-type DNA-binding domain"/>
    <property type="match status" value="1"/>
</dbReference>
<evidence type="ECO:0000256" key="2">
    <source>
        <dbReference type="ARBA" id="ARBA00023125"/>
    </source>
</evidence>
<feature type="compositionally biased region" description="Low complexity" evidence="5">
    <location>
        <begin position="113"/>
        <end position="132"/>
    </location>
</feature>
<sequence>MGDRGQPIGGPPIHPPKRKRLSRACNWCRKQKVRCDESLPSCLNCRLRNLHCLTTEPKTGAEIASTDRKHSAKHRPSPPECRSDPGSPYSSTTASTATSMLALAAPGSRRTDSSSTTSTALPATSSARSRPPWTSLPTPETTFALPPASSRAGPPPSPPKPRTEPAAAAQEEPRGNAVLTPQSSDYAINYGDEPVRRKFLGASSSQVLVQWLDLSFSRRGPWPNVSQFFRYGISTAEEFTYDLWPSPKPLPPYPECAKYLSVYHSRIHPLFPVLDVPELTGIFKDLADKDPRSLSQSDLPSLACCYAVTSIGMDAISGKPSDLAIEYLTGAYSLIITLHRTALILDTNVFREQVKRHVPDIQSSYRLNHAEDICIASARAIVRVLNELKSSCGDLAHLLTASVPLLSTFVLTISILKHPARWNVKTDLAATTTGDYLK</sequence>
<keyword evidence="4" id="KW-0539">Nucleus</keyword>
<dbReference type="CDD" id="cd12148">
    <property type="entry name" value="fungal_TF_MHR"/>
    <property type="match status" value="1"/>
</dbReference>
<evidence type="ECO:0000313" key="8">
    <source>
        <dbReference type="Proteomes" id="UP001521116"/>
    </source>
</evidence>
<feature type="domain" description="Zn(2)-C6 fungal-type" evidence="6">
    <location>
        <begin position="24"/>
        <end position="54"/>
    </location>
</feature>
<dbReference type="InterPro" id="IPR050675">
    <property type="entry name" value="OAF3"/>
</dbReference>
<evidence type="ECO:0000256" key="4">
    <source>
        <dbReference type="ARBA" id="ARBA00023242"/>
    </source>
</evidence>
<dbReference type="PANTHER" id="PTHR31069:SF32">
    <property type="entry name" value="ARGININE METABOLISM REGULATION PROTEIN II"/>
    <property type="match status" value="1"/>
</dbReference>
<evidence type="ECO:0000256" key="5">
    <source>
        <dbReference type="SAM" id="MobiDB-lite"/>
    </source>
</evidence>
<keyword evidence="1" id="KW-0805">Transcription regulation</keyword>
<evidence type="ECO:0000259" key="6">
    <source>
        <dbReference type="PROSITE" id="PS50048"/>
    </source>
</evidence>
<dbReference type="SMART" id="SM00066">
    <property type="entry name" value="GAL4"/>
    <property type="match status" value="1"/>
</dbReference>
<dbReference type="InterPro" id="IPR001138">
    <property type="entry name" value="Zn2Cys6_DnaBD"/>
</dbReference>
<feature type="compositionally biased region" description="Low complexity" evidence="5">
    <location>
        <begin position="90"/>
        <end position="105"/>
    </location>
</feature>
<dbReference type="PANTHER" id="PTHR31069">
    <property type="entry name" value="OLEATE-ACTIVATED TRANSCRIPTION FACTOR 1-RELATED"/>
    <property type="match status" value="1"/>
</dbReference>
<dbReference type="EMBL" id="JAJVDC020000120">
    <property type="protein sequence ID" value="KAL1623339.1"/>
    <property type="molecule type" value="Genomic_DNA"/>
</dbReference>
<evidence type="ECO:0000256" key="1">
    <source>
        <dbReference type="ARBA" id="ARBA00023015"/>
    </source>
</evidence>
<dbReference type="PROSITE" id="PS00463">
    <property type="entry name" value="ZN2_CY6_FUNGAL_1"/>
    <property type="match status" value="1"/>
</dbReference>
<dbReference type="CDD" id="cd00067">
    <property type="entry name" value="GAL4"/>
    <property type="match status" value="1"/>
</dbReference>
<gene>
    <name evidence="7" type="ORF">SLS56_008280</name>
</gene>